<dbReference type="PANTHER" id="PTHR43811">
    <property type="entry name" value="FKBP-TYPE PEPTIDYL-PROLYL CIS-TRANS ISOMERASE FKPA"/>
    <property type="match status" value="1"/>
</dbReference>
<gene>
    <name evidence="9" type="ordered locus">Spico_0852</name>
</gene>
<evidence type="ECO:0000256" key="7">
    <source>
        <dbReference type="SAM" id="SignalP"/>
    </source>
</evidence>
<dbReference type="OrthoDB" id="9812109at2"/>
<dbReference type="InterPro" id="IPR000774">
    <property type="entry name" value="PPIase_FKBP_N"/>
</dbReference>
<dbReference type="EC" id="5.2.1.8" evidence="3 6"/>
<dbReference type="AlphaFoldDB" id="F4GHW3"/>
<dbReference type="Pfam" id="PF00254">
    <property type="entry name" value="FKBP_C"/>
    <property type="match status" value="1"/>
</dbReference>
<dbReference type="SUPFAM" id="SSF54534">
    <property type="entry name" value="FKBP-like"/>
    <property type="match status" value="1"/>
</dbReference>
<evidence type="ECO:0000256" key="1">
    <source>
        <dbReference type="ARBA" id="ARBA00000971"/>
    </source>
</evidence>
<sequence>MNKFIRRIVTISLILAIALPMIFAAGARESAPGSQGGRIVSIERQSDSSHVFSIKDIYGNTTAWTVPTDVQSQLPPAVYVVGDYVELVPASVPNQDYPVVSFLRWVTPLALEEGVSISLGQMVEIPEDLVDRFSYAYGYLMMLNLQGQGIFFDAGLFAKGSLDAAEGIAQNSEELFAALNQYQTEYLEAGRIPNVESKSFTSLDEVRVLTVADDTHSRFSYAYGYLVFQTMLAQGIPVDGDYFAAGGIATQDDYGSLLSFEELDGALMEMQEKLTAEADAYAAELGQKNKREAESFLAANATTPSVITTDSGLQYKALRTGTGTIPSAEDTVLVDYRLVNLAGNELDSSYSRGIPAEFSLPNLIPGFTEGVSLMPVGSHYIFWIPSELGYGEYGAGNYIEPNMLLIFEVELLDIVASETT</sequence>
<protein>
    <recommendedName>
        <fullName evidence="3 6">peptidylprolyl isomerase</fullName>
        <ecNumber evidence="3 6">5.2.1.8</ecNumber>
    </recommendedName>
</protein>
<dbReference type="STRING" id="760011.Spico_0852"/>
<dbReference type="Gene3D" id="3.10.50.40">
    <property type="match status" value="1"/>
</dbReference>
<dbReference type="Pfam" id="PF01346">
    <property type="entry name" value="FKBP_N"/>
    <property type="match status" value="1"/>
</dbReference>
<keyword evidence="7" id="KW-0732">Signal</keyword>
<dbReference type="InterPro" id="IPR001179">
    <property type="entry name" value="PPIase_FKBP_dom"/>
</dbReference>
<evidence type="ECO:0000256" key="3">
    <source>
        <dbReference type="ARBA" id="ARBA00013194"/>
    </source>
</evidence>
<dbReference type="PROSITE" id="PS50059">
    <property type="entry name" value="FKBP_PPIASE"/>
    <property type="match status" value="1"/>
</dbReference>
<dbReference type="GO" id="GO:0006457">
    <property type="term" value="P:protein folding"/>
    <property type="evidence" value="ECO:0007669"/>
    <property type="project" value="InterPro"/>
</dbReference>
<keyword evidence="5 6" id="KW-0413">Isomerase</keyword>
<evidence type="ECO:0000313" key="10">
    <source>
        <dbReference type="Proteomes" id="UP000007939"/>
    </source>
</evidence>
<dbReference type="GO" id="GO:0003755">
    <property type="term" value="F:peptidyl-prolyl cis-trans isomerase activity"/>
    <property type="evidence" value="ECO:0007669"/>
    <property type="project" value="UniProtKB-KW"/>
</dbReference>
<reference evidence="10" key="1">
    <citation type="submission" date="2011-04" db="EMBL/GenBank/DDBJ databases">
        <title>The complete genome of Spirochaeta coccoides DSM 17374.</title>
        <authorList>
            <person name="Lucas S."/>
            <person name="Copeland A."/>
            <person name="Lapidus A."/>
            <person name="Bruce D."/>
            <person name="Goodwin L."/>
            <person name="Pitluck S."/>
            <person name="Peters L."/>
            <person name="Kyrpides N."/>
            <person name="Mavromatis K."/>
            <person name="Pagani I."/>
            <person name="Ivanova N."/>
            <person name="Ovchinnikova G."/>
            <person name="Lu M."/>
            <person name="Detter J.C."/>
            <person name="Tapia R."/>
            <person name="Han C."/>
            <person name="Land M."/>
            <person name="Hauser L."/>
            <person name="Markowitz V."/>
            <person name="Cheng J.-F."/>
            <person name="Hugenholtz P."/>
            <person name="Woyke T."/>
            <person name="Wu D."/>
            <person name="Spring S."/>
            <person name="Schroeder M."/>
            <person name="Brambilla E."/>
            <person name="Klenk H.-P."/>
            <person name="Eisen J.A."/>
        </authorList>
    </citation>
    <scope>NUCLEOTIDE SEQUENCE [LARGE SCALE GENOMIC DNA]</scope>
    <source>
        <strain evidence="10">ATCC BAA-1237 / DSM 17374 / SPN1</strain>
    </source>
</reference>
<dbReference type="InterPro" id="IPR046357">
    <property type="entry name" value="PPIase_dom_sf"/>
</dbReference>
<dbReference type="EMBL" id="CP002659">
    <property type="protein sequence ID" value="AEC02076.1"/>
    <property type="molecule type" value="Genomic_DNA"/>
</dbReference>
<evidence type="ECO:0000256" key="4">
    <source>
        <dbReference type="ARBA" id="ARBA00023110"/>
    </source>
</evidence>
<feature type="signal peptide" evidence="7">
    <location>
        <begin position="1"/>
        <end position="27"/>
    </location>
</feature>
<name>F4GHW3_PARC1</name>
<dbReference type="Proteomes" id="UP000007939">
    <property type="component" value="Chromosome"/>
</dbReference>
<comment type="similarity">
    <text evidence="2">Belongs to the FKBP-type PPIase family.</text>
</comment>
<evidence type="ECO:0000256" key="5">
    <source>
        <dbReference type="ARBA" id="ARBA00023235"/>
    </source>
</evidence>
<evidence type="ECO:0000313" key="9">
    <source>
        <dbReference type="EMBL" id="AEC02076.1"/>
    </source>
</evidence>
<dbReference type="HOGENOM" id="CLU_648763_0_0_12"/>
<evidence type="ECO:0000256" key="2">
    <source>
        <dbReference type="ARBA" id="ARBA00006577"/>
    </source>
</evidence>
<evidence type="ECO:0000256" key="6">
    <source>
        <dbReference type="PROSITE-ProRule" id="PRU00277"/>
    </source>
</evidence>
<proteinExistence type="inferred from homology"/>
<keyword evidence="10" id="KW-1185">Reference proteome</keyword>
<accession>F4GHW3</accession>
<dbReference type="KEGG" id="scc:Spico_0852"/>
<feature type="domain" description="PPIase FKBP-type" evidence="8">
    <location>
        <begin position="329"/>
        <end position="415"/>
    </location>
</feature>
<evidence type="ECO:0000259" key="8">
    <source>
        <dbReference type="PROSITE" id="PS50059"/>
    </source>
</evidence>
<dbReference type="RefSeq" id="WP_013739472.1">
    <property type="nucleotide sequence ID" value="NC_015436.1"/>
</dbReference>
<dbReference type="PANTHER" id="PTHR43811:SF57">
    <property type="entry name" value="FKBP-TYPE PEPTIDYL-PROLYL CIS-TRANS ISOMERASE FKPA-RELATED"/>
    <property type="match status" value="1"/>
</dbReference>
<organism evidence="9 10">
    <name type="scientific">Parasphaerochaeta coccoides (strain ATCC BAA-1237 / DSM 17374 / SPN1)</name>
    <name type="common">Sphaerochaeta coccoides</name>
    <dbReference type="NCBI Taxonomy" id="760011"/>
    <lineage>
        <taxon>Bacteria</taxon>
        <taxon>Pseudomonadati</taxon>
        <taxon>Spirochaetota</taxon>
        <taxon>Spirochaetia</taxon>
        <taxon>Spirochaetales</taxon>
        <taxon>Sphaerochaetaceae</taxon>
        <taxon>Parasphaerochaeta</taxon>
    </lineage>
</organism>
<reference evidence="9 10" key="2">
    <citation type="journal article" date="2012" name="Stand. Genomic Sci.">
        <title>Complete genome sequence of the termite hindgut bacterium Spirochaeta coccoides type strain (SPN1(T)), reclassification in the genus Sphaerochaeta as Sphaerochaeta coccoides comb. nov. and emendations of the family Spirochaetaceae and the genus Sphaerochaeta.</title>
        <authorList>
            <person name="Abt B."/>
            <person name="Han C."/>
            <person name="Scheuner C."/>
            <person name="Lu M."/>
            <person name="Lapidus A."/>
            <person name="Nolan M."/>
            <person name="Lucas S."/>
            <person name="Hammon N."/>
            <person name="Deshpande S."/>
            <person name="Cheng J.F."/>
            <person name="Tapia R."/>
            <person name="Goodwin L.A."/>
            <person name="Pitluck S."/>
            <person name="Liolios K."/>
            <person name="Pagani I."/>
            <person name="Ivanova N."/>
            <person name="Mavromatis K."/>
            <person name="Mikhailova N."/>
            <person name="Huntemann M."/>
            <person name="Pati A."/>
            <person name="Chen A."/>
            <person name="Palaniappan K."/>
            <person name="Land M."/>
            <person name="Hauser L."/>
            <person name="Brambilla E.M."/>
            <person name="Rohde M."/>
            <person name="Spring S."/>
            <person name="Gronow S."/>
            <person name="Goker M."/>
            <person name="Woyke T."/>
            <person name="Bristow J."/>
            <person name="Eisen J.A."/>
            <person name="Markowitz V."/>
            <person name="Hugenholtz P."/>
            <person name="Kyrpides N.C."/>
            <person name="Klenk H.P."/>
            <person name="Detter J.C."/>
        </authorList>
    </citation>
    <scope>NUCLEOTIDE SEQUENCE [LARGE SCALE GENOMIC DNA]</scope>
    <source>
        <strain evidence="10">ATCC BAA-1237 / DSM 17374 / SPN1</strain>
    </source>
</reference>
<dbReference type="eggNOG" id="COG0545">
    <property type="taxonomic scope" value="Bacteria"/>
</dbReference>
<dbReference type="Gene3D" id="1.10.287.460">
    <property type="entry name" value="Peptidyl-prolyl cis-trans isomerase, FKBP-type, N-terminal domain"/>
    <property type="match status" value="2"/>
</dbReference>
<comment type="catalytic activity">
    <reaction evidence="1 6">
        <text>[protein]-peptidylproline (omega=180) = [protein]-peptidylproline (omega=0)</text>
        <dbReference type="Rhea" id="RHEA:16237"/>
        <dbReference type="Rhea" id="RHEA-COMP:10747"/>
        <dbReference type="Rhea" id="RHEA-COMP:10748"/>
        <dbReference type="ChEBI" id="CHEBI:83833"/>
        <dbReference type="ChEBI" id="CHEBI:83834"/>
        <dbReference type="EC" id="5.2.1.8"/>
    </reaction>
</comment>
<dbReference type="InterPro" id="IPR036944">
    <property type="entry name" value="PPIase_FKBP_N_sf"/>
</dbReference>
<feature type="chain" id="PRO_5003308499" description="peptidylprolyl isomerase" evidence="7">
    <location>
        <begin position="28"/>
        <end position="420"/>
    </location>
</feature>
<keyword evidence="4 6" id="KW-0697">Rotamase</keyword>